<dbReference type="InterPro" id="IPR036770">
    <property type="entry name" value="Ankyrin_rpt-contain_sf"/>
</dbReference>
<keyword evidence="3" id="KW-1185">Reference proteome</keyword>
<dbReference type="EMBL" id="OZ018776">
    <property type="protein sequence ID" value="CAK9121509.1"/>
    <property type="molecule type" value="Genomic_DNA"/>
</dbReference>
<organism evidence="2 3">
    <name type="scientific">Rickettsia helvetica</name>
    <dbReference type="NCBI Taxonomy" id="35789"/>
    <lineage>
        <taxon>Bacteria</taxon>
        <taxon>Pseudomonadati</taxon>
        <taxon>Pseudomonadota</taxon>
        <taxon>Alphaproteobacteria</taxon>
        <taxon>Rickettsiales</taxon>
        <taxon>Rickettsiaceae</taxon>
        <taxon>Rickettsieae</taxon>
        <taxon>Rickettsia</taxon>
        <taxon>spotted fever group</taxon>
    </lineage>
</organism>
<dbReference type="Proteomes" id="UP001642485">
    <property type="component" value="Chromosome"/>
</dbReference>
<gene>
    <name evidence="2" type="ORF">OB144RH_06955</name>
</gene>
<dbReference type="SUPFAM" id="SSF48403">
    <property type="entry name" value="Ankyrin repeat"/>
    <property type="match status" value="1"/>
</dbReference>
<protein>
    <submittedName>
        <fullName evidence="2">Ankyrin repeat domain-containing protein</fullName>
    </submittedName>
</protein>
<feature type="repeat" description="ANK" evidence="1">
    <location>
        <begin position="95"/>
        <end position="123"/>
    </location>
</feature>
<dbReference type="PROSITE" id="PS50088">
    <property type="entry name" value="ANK_REPEAT"/>
    <property type="match status" value="1"/>
</dbReference>
<evidence type="ECO:0000313" key="3">
    <source>
        <dbReference type="Proteomes" id="UP001642485"/>
    </source>
</evidence>
<evidence type="ECO:0000313" key="2">
    <source>
        <dbReference type="EMBL" id="CAK9121509.1"/>
    </source>
</evidence>
<dbReference type="InterPro" id="IPR002110">
    <property type="entry name" value="Ankyrin_rpt"/>
</dbReference>
<dbReference type="Pfam" id="PF00023">
    <property type="entry name" value="Ank"/>
    <property type="match status" value="1"/>
</dbReference>
<reference evidence="2 3" key="1">
    <citation type="submission" date="2024-02" db="EMBL/GenBank/DDBJ databases">
        <authorList>
            <person name="Nijsse B."/>
            <person name="Sprong H."/>
        </authorList>
    </citation>
    <scope>NUCLEOTIDE SEQUENCE [LARGE SCALE GENOMIC DNA]</scope>
    <source>
        <strain evidence="2">OB144</strain>
    </source>
</reference>
<name>A0ABM9ND68_RICHE</name>
<dbReference type="RefSeq" id="WP_010422400.1">
    <property type="nucleotide sequence ID" value="NZ_OY974080.1"/>
</dbReference>
<keyword evidence="1" id="KW-0040">ANK repeat</keyword>
<accession>A0ABM9ND68</accession>
<proteinExistence type="predicted"/>
<evidence type="ECO:0000256" key="1">
    <source>
        <dbReference type="PROSITE-ProRule" id="PRU00023"/>
    </source>
</evidence>
<sequence>MKILDKSVKELLKGIELNTELNYQDQLRENVKAGNDVFKHFKFNEYLADNYFLHEKAICAAIFVNDLEAVKELTTLFNVDVNNPLTMDGGLCYFPLSFAIDSKNIQILKLLLEQGANIFAEYNNSSPFKYLLEHYNSGDLFYLSTWQEIDQHLIKNGEKSLIDKFNIQRDEYRIAKSFYQHNDLKVAWESSVDEINTNNSQPCFDNQDTICLGNTIHKLCNLIQ</sequence>
<dbReference type="Gene3D" id="1.25.40.20">
    <property type="entry name" value="Ankyrin repeat-containing domain"/>
    <property type="match status" value="1"/>
</dbReference>